<keyword evidence="2 5" id="KW-0812">Transmembrane</keyword>
<feature type="transmembrane region" description="Helical" evidence="5">
    <location>
        <begin position="224"/>
        <end position="248"/>
    </location>
</feature>
<feature type="transmembrane region" description="Helical" evidence="5">
    <location>
        <begin position="273"/>
        <end position="296"/>
    </location>
</feature>
<dbReference type="STRING" id="1547283.A9C19_17600"/>
<dbReference type="RefSeq" id="WP_072581200.1">
    <property type="nucleotide sequence ID" value="NZ_CP016020.1"/>
</dbReference>
<feature type="transmembrane region" description="Helical" evidence="5">
    <location>
        <begin position="308"/>
        <end position="328"/>
    </location>
</feature>
<evidence type="ECO:0000256" key="4">
    <source>
        <dbReference type="ARBA" id="ARBA00023136"/>
    </source>
</evidence>
<dbReference type="Pfam" id="PF12698">
    <property type="entry name" value="ABC2_membrane_3"/>
    <property type="match status" value="1"/>
</dbReference>
<feature type="transmembrane region" description="Helical" evidence="5">
    <location>
        <begin position="177"/>
        <end position="203"/>
    </location>
</feature>
<feature type="domain" description="ABC-2 type transporter transmembrane" evidence="6">
    <location>
        <begin position="22"/>
        <end position="383"/>
    </location>
</feature>
<name>A0A1L3MVM9_9BACI</name>
<dbReference type="AlphaFoldDB" id="A0A1L3MVM9"/>
<evidence type="ECO:0000259" key="6">
    <source>
        <dbReference type="Pfam" id="PF12698"/>
    </source>
</evidence>
<dbReference type="OrthoDB" id="9768837at2"/>
<comment type="subcellular location">
    <subcellularLocation>
        <location evidence="1">Membrane</location>
        <topology evidence="1">Multi-pass membrane protein</topology>
    </subcellularLocation>
</comment>
<reference evidence="7 8" key="1">
    <citation type="journal article" date="2016" name="Sci. Rep.">
        <title>Complete genome sequence and transcriptomic analysis of a novel marine strain Bacillus weihaiensis reveals the mechanism of brown algae degradation.</title>
        <authorList>
            <person name="Zhu Y."/>
            <person name="Chen P."/>
            <person name="Bao Y."/>
            <person name="Men Y."/>
            <person name="Zeng Y."/>
            <person name="Yang J."/>
            <person name="Sun J."/>
            <person name="Sun Y."/>
        </authorList>
    </citation>
    <scope>NUCLEOTIDE SEQUENCE [LARGE SCALE GENOMIC DNA]</scope>
    <source>
        <strain evidence="7 8">Alg07</strain>
    </source>
</reference>
<dbReference type="GO" id="GO:0140359">
    <property type="term" value="F:ABC-type transporter activity"/>
    <property type="evidence" value="ECO:0007669"/>
    <property type="project" value="InterPro"/>
</dbReference>
<organism evidence="7 8">
    <name type="scientific">Bacillus weihaiensis</name>
    <dbReference type="NCBI Taxonomy" id="1547283"/>
    <lineage>
        <taxon>Bacteria</taxon>
        <taxon>Bacillati</taxon>
        <taxon>Bacillota</taxon>
        <taxon>Bacilli</taxon>
        <taxon>Bacillales</taxon>
        <taxon>Bacillaceae</taxon>
        <taxon>Bacillus</taxon>
    </lineage>
</organism>
<dbReference type="InterPro" id="IPR013525">
    <property type="entry name" value="ABC2_TM"/>
</dbReference>
<dbReference type="EMBL" id="CP016020">
    <property type="protein sequence ID" value="APH06401.1"/>
    <property type="molecule type" value="Genomic_DNA"/>
</dbReference>
<evidence type="ECO:0000256" key="2">
    <source>
        <dbReference type="ARBA" id="ARBA00022692"/>
    </source>
</evidence>
<evidence type="ECO:0000313" key="8">
    <source>
        <dbReference type="Proteomes" id="UP000181936"/>
    </source>
</evidence>
<keyword evidence="4 5" id="KW-0472">Membrane</keyword>
<protein>
    <submittedName>
        <fullName evidence="7">Sodium export permease</fullName>
    </submittedName>
</protein>
<evidence type="ECO:0000256" key="5">
    <source>
        <dbReference type="SAM" id="Phobius"/>
    </source>
</evidence>
<keyword evidence="8" id="KW-1185">Reference proteome</keyword>
<sequence length="406" mass="45603">MRSFWIVLQQTYTQSIRTNSYVWMTMILVVLGAFILAFPSIMDKFNNEKETGHYLFISEDPTIEITQQQLDLLKTEGDFELGETSKIETYKEQIINQELDGLFVLKEQEGSPTIHLDYYMEKIDSLLVQNTKVLVQNVYLQNVIGEENLDQNVANLLTVQIEPMMQNLRDTDSNSFLIIYLLIGIMFLAITTYGNSVATAIAAEKASRVMEVMITKISPVPMMFGKIIGIGLASLTQLFVFFASIVIFSKVEVFKIEEGTIADTLINMLSVSYTIYFLLFFILGYFIYAALFAVIGSMVSRTEELSSSTIPITIVLMASLVVEMMFVIDYPDGMISKVTSYIPFTAPISIMVRIINEAATPLEIALSIGSMLVSIALFSLLAAKIYPKGVLKTDQRLTFSQLLKSN</sequence>
<feature type="transmembrane region" description="Helical" evidence="5">
    <location>
        <begin position="364"/>
        <end position="386"/>
    </location>
</feature>
<evidence type="ECO:0000256" key="3">
    <source>
        <dbReference type="ARBA" id="ARBA00022989"/>
    </source>
</evidence>
<feature type="transmembrane region" description="Helical" evidence="5">
    <location>
        <begin position="21"/>
        <end position="42"/>
    </location>
</feature>
<keyword evidence="3 5" id="KW-1133">Transmembrane helix</keyword>
<dbReference type="KEGG" id="bwh:A9C19_17600"/>
<proteinExistence type="predicted"/>
<evidence type="ECO:0000313" key="7">
    <source>
        <dbReference type="EMBL" id="APH06401.1"/>
    </source>
</evidence>
<evidence type="ECO:0000256" key="1">
    <source>
        <dbReference type="ARBA" id="ARBA00004141"/>
    </source>
</evidence>
<gene>
    <name evidence="7" type="ORF">A9C19_17600</name>
</gene>
<dbReference type="Proteomes" id="UP000181936">
    <property type="component" value="Chromosome"/>
</dbReference>
<dbReference type="GO" id="GO:0016020">
    <property type="term" value="C:membrane"/>
    <property type="evidence" value="ECO:0007669"/>
    <property type="project" value="UniProtKB-SubCell"/>
</dbReference>
<accession>A0A1L3MVM9</accession>